<protein>
    <submittedName>
        <fullName evidence="2">Uncharacterized protein</fullName>
    </submittedName>
</protein>
<dbReference type="EMBL" id="BARU01030843">
    <property type="protein sequence ID" value="GAH67889.1"/>
    <property type="molecule type" value="Genomic_DNA"/>
</dbReference>
<proteinExistence type="predicted"/>
<evidence type="ECO:0000313" key="2">
    <source>
        <dbReference type="EMBL" id="GAH67889.1"/>
    </source>
</evidence>
<gene>
    <name evidence="2" type="ORF">S03H2_48867</name>
</gene>
<organism evidence="2">
    <name type="scientific">marine sediment metagenome</name>
    <dbReference type="NCBI Taxonomy" id="412755"/>
    <lineage>
        <taxon>unclassified sequences</taxon>
        <taxon>metagenomes</taxon>
        <taxon>ecological metagenomes</taxon>
    </lineage>
</organism>
<name>X1IP31_9ZZZZ</name>
<feature type="compositionally biased region" description="Basic and acidic residues" evidence="1">
    <location>
        <begin position="63"/>
        <end position="75"/>
    </location>
</feature>
<feature type="region of interest" description="Disordered" evidence="1">
    <location>
        <begin position="61"/>
        <end position="81"/>
    </location>
</feature>
<evidence type="ECO:0000256" key="1">
    <source>
        <dbReference type="SAM" id="MobiDB-lite"/>
    </source>
</evidence>
<sequence length="81" mass="9098">MFFKAQDTVFRAGRIHGAILTIDWRDIAPVCFNQETDGVNLIISLFPGDFLRTILVPGAFEGRGMDKGGEKEKNYQEGYTN</sequence>
<accession>X1IP31</accession>
<reference evidence="2" key="1">
    <citation type="journal article" date="2014" name="Front. Microbiol.">
        <title>High frequency of phylogenetically diverse reductive dehalogenase-homologous genes in deep subseafloor sedimentary metagenomes.</title>
        <authorList>
            <person name="Kawai M."/>
            <person name="Futagami T."/>
            <person name="Toyoda A."/>
            <person name="Takaki Y."/>
            <person name="Nishi S."/>
            <person name="Hori S."/>
            <person name="Arai W."/>
            <person name="Tsubouchi T."/>
            <person name="Morono Y."/>
            <person name="Uchiyama I."/>
            <person name="Ito T."/>
            <person name="Fujiyama A."/>
            <person name="Inagaki F."/>
            <person name="Takami H."/>
        </authorList>
    </citation>
    <scope>NUCLEOTIDE SEQUENCE</scope>
    <source>
        <strain evidence="2">Expedition CK06-06</strain>
    </source>
</reference>
<comment type="caution">
    <text evidence="2">The sequence shown here is derived from an EMBL/GenBank/DDBJ whole genome shotgun (WGS) entry which is preliminary data.</text>
</comment>
<dbReference type="AlphaFoldDB" id="X1IP31"/>